<accession>A0A645J2F0</accession>
<comment type="caution">
    <text evidence="1">The sequence shown here is derived from an EMBL/GenBank/DDBJ whole genome shotgun (WGS) entry which is preliminary data.</text>
</comment>
<sequence length="63" mass="7141">MFVRAQRLAGQQDAFRLQRRGIIHHFFVKVAGFGFVPSGALATGLDDQKQKSHVSYLERIVIQ</sequence>
<evidence type="ECO:0000313" key="1">
    <source>
        <dbReference type="EMBL" id="MPN57292.1"/>
    </source>
</evidence>
<reference evidence="1" key="1">
    <citation type="submission" date="2019-08" db="EMBL/GenBank/DDBJ databases">
        <authorList>
            <person name="Kucharzyk K."/>
            <person name="Murdoch R.W."/>
            <person name="Higgins S."/>
            <person name="Loffler F."/>
        </authorList>
    </citation>
    <scope>NUCLEOTIDE SEQUENCE</scope>
</reference>
<protein>
    <submittedName>
        <fullName evidence="1">Uncharacterized protein</fullName>
    </submittedName>
</protein>
<gene>
    <name evidence="1" type="ORF">SDC9_204986</name>
</gene>
<name>A0A645J2F0_9ZZZZ</name>
<organism evidence="1">
    <name type="scientific">bioreactor metagenome</name>
    <dbReference type="NCBI Taxonomy" id="1076179"/>
    <lineage>
        <taxon>unclassified sequences</taxon>
        <taxon>metagenomes</taxon>
        <taxon>ecological metagenomes</taxon>
    </lineage>
</organism>
<dbReference type="EMBL" id="VSSQ01128648">
    <property type="protein sequence ID" value="MPN57292.1"/>
    <property type="molecule type" value="Genomic_DNA"/>
</dbReference>
<dbReference type="AlphaFoldDB" id="A0A645J2F0"/>
<proteinExistence type="predicted"/>